<evidence type="ECO:0000313" key="8">
    <source>
        <dbReference type="Proteomes" id="UP000500938"/>
    </source>
</evidence>
<dbReference type="PROSITE" id="PS00138">
    <property type="entry name" value="SUBTILASE_SER"/>
    <property type="match status" value="1"/>
</dbReference>
<feature type="active site" description="Charge relay system" evidence="5">
    <location>
        <position position="505"/>
    </location>
</feature>
<proteinExistence type="inferred from homology"/>
<evidence type="ECO:0000256" key="4">
    <source>
        <dbReference type="ARBA" id="ARBA00022825"/>
    </source>
</evidence>
<dbReference type="PROSITE" id="PS00137">
    <property type="entry name" value="SUBTILASE_HIS"/>
    <property type="match status" value="1"/>
</dbReference>
<feature type="active site" description="Charge relay system" evidence="5">
    <location>
        <position position="214"/>
    </location>
</feature>
<comment type="similarity">
    <text evidence="1 5">Belongs to the peptidase S8 family.</text>
</comment>
<dbReference type="InterPro" id="IPR015500">
    <property type="entry name" value="Peptidase_S8_subtilisin-rel"/>
</dbReference>
<organism evidence="7 8">
    <name type="scientific">Gemmatimonas groenlandica</name>
    <dbReference type="NCBI Taxonomy" id="2732249"/>
    <lineage>
        <taxon>Bacteria</taxon>
        <taxon>Pseudomonadati</taxon>
        <taxon>Gemmatimonadota</taxon>
        <taxon>Gemmatimonadia</taxon>
        <taxon>Gemmatimonadales</taxon>
        <taxon>Gemmatimonadaceae</taxon>
        <taxon>Gemmatimonas</taxon>
    </lineage>
</organism>
<dbReference type="AlphaFoldDB" id="A0A6M4IPS3"/>
<evidence type="ECO:0000259" key="6">
    <source>
        <dbReference type="Pfam" id="PF00082"/>
    </source>
</evidence>
<evidence type="ECO:0000313" key="7">
    <source>
        <dbReference type="EMBL" id="QJR36720.1"/>
    </source>
</evidence>
<dbReference type="EMBL" id="CP053085">
    <property type="protein sequence ID" value="QJR36720.1"/>
    <property type="molecule type" value="Genomic_DNA"/>
</dbReference>
<dbReference type="GO" id="GO:0006508">
    <property type="term" value="P:proteolysis"/>
    <property type="evidence" value="ECO:0007669"/>
    <property type="project" value="UniProtKB-KW"/>
</dbReference>
<sequence>MTDDAYERARMAMRKDMMRSIVTEPLLSRIQGRSREQFDVIIELNEFYRDGLEGALVVVEKQAKQWKVRYSSVSNYVFARLSADRIRRLAADSQEHNSANRRNDAVVYRIWEDSDIAVTLTRSLTTVKADAAQRSFHALGQGIVWAVLDSGIDGSHVHFAEKQSVHGKIDTLAIRGPVEHRDYTPDGEVFAAAVDSSVPARGGAPSALVDRLGHGSHVSGIIAGHWNTEEKEGLLVVGTEVRDVSTSDRDGDKPIVAREALTSISGVAPLAKLVSLKVIADVTRTDDHKQTRGQGKVSWVLRALEDIQRWNQYGRRLLVHGVNMSVGYDFDPRWFACGQSPICSEVNRLVKSGVCVVVSAGNSGYSSYITGAGVEESSYRSLSITDPGNAELAITVGSTHRDMPHTYGVSYFSSRGPTGDGRRKPDLLAPGERIRSCAAGRERERFGHDTTTPVPVSDAEAGAVTTAPGMTAHAPEGTTLSEPSESAERALERGMVLYCEQTGTSMAAPHVSGAAAAFLSVRTEFIGQPERVKALFLMNAIDLGREPAFQGHGLLDLMKTLQAV</sequence>
<dbReference type="InterPro" id="IPR000209">
    <property type="entry name" value="Peptidase_S8/S53_dom"/>
</dbReference>
<dbReference type="PANTHER" id="PTHR43806:SF11">
    <property type="entry name" value="CEREVISIN-RELATED"/>
    <property type="match status" value="1"/>
</dbReference>
<evidence type="ECO:0000256" key="5">
    <source>
        <dbReference type="PROSITE-ProRule" id="PRU01240"/>
    </source>
</evidence>
<dbReference type="PANTHER" id="PTHR43806">
    <property type="entry name" value="PEPTIDASE S8"/>
    <property type="match status" value="1"/>
</dbReference>
<feature type="domain" description="Peptidase S8/S53" evidence="6">
    <location>
        <begin position="140"/>
        <end position="553"/>
    </location>
</feature>
<dbReference type="InterPro" id="IPR036852">
    <property type="entry name" value="Peptidase_S8/S53_dom_sf"/>
</dbReference>
<dbReference type="InterPro" id="IPR022398">
    <property type="entry name" value="Peptidase_S8_His-AS"/>
</dbReference>
<dbReference type="KEGG" id="ggr:HKW67_14965"/>
<dbReference type="GO" id="GO:0004252">
    <property type="term" value="F:serine-type endopeptidase activity"/>
    <property type="evidence" value="ECO:0007669"/>
    <property type="project" value="UniProtKB-UniRule"/>
</dbReference>
<keyword evidence="2 5" id="KW-0645">Protease</keyword>
<evidence type="ECO:0000256" key="3">
    <source>
        <dbReference type="ARBA" id="ARBA00022801"/>
    </source>
</evidence>
<keyword evidence="4 5" id="KW-0720">Serine protease</keyword>
<keyword evidence="3 5" id="KW-0378">Hydrolase</keyword>
<name>A0A6M4IPS3_9BACT</name>
<dbReference type="PRINTS" id="PR00723">
    <property type="entry name" value="SUBTILISIN"/>
</dbReference>
<dbReference type="GO" id="GO:0005615">
    <property type="term" value="C:extracellular space"/>
    <property type="evidence" value="ECO:0007669"/>
    <property type="project" value="TreeGrafter"/>
</dbReference>
<evidence type="ECO:0000256" key="2">
    <source>
        <dbReference type="ARBA" id="ARBA00022670"/>
    </source>
</evidence>
<feature type="active site" description="Charge relay system" evidence="5">
    <location>
        <position position="149"/>
    </location>
</feature>
<keyword evidence="8" id="KW-1185">Reference proteome</keyword>
<dbReference type="InterPro" id="IPR050131">
    <property type="entry name" value="Peptidase_S8_subtilisin-like"/>
</dbReference>
<dbReference type="RefSeq" id="WP_171226154.1">
    <property type="nucleotide sequence ID" value="NZ_CP053085.1"/>
</dbReference>
<dbReference type="SUPFAM" id="SSF52743">
    <property type="entry name" value="Subtilisin-like"/>
    <property type="match status" value="1"/>
</dbReference>
<reference evidence="7 8" key="1">
    <citation type="submission" date="2020-05" db="EMBL/GenBank/DDBJ databases">
        <title>Complete genome sequence of Gemmatimonas greenlandica TET16.</title>
        <authorList>
            <person name="Zeng Y."/>
        </authorList>
    </citation>
    <scope>NUCLEOTIDE SEQUENCE [LARGE SCALE GENOMIC DNA]</scope>
    <source>
        <strain evidence="7 8">TET16</strain>
    </source>
</reference>
<dbReference type="Proteomes" id="UP000500938">
    <property type="component" value="Chromosome"/>
</dbReference>
<protein>
    <submittedName>
        <fullName evidence="7">S8 family peptidase</fullName>
    </submittedName>
</protein>
<gene>
    <name evidence="7" type="ORF">HKW67_14965</name>
</gene>
<dbReference type="InterPro" id="IPR023828">
    <property type="entry name" value="Peptidase_S8_Ser-AS"/>
</dbReference>
<dbReference type="Gene3D" id="3.40.50.200">
    <property type="entry name" value="Peptidase S8/S53 domain"/>
    <property type="match status" value="1"/>
</dbReference>
<accession>A0A6M4IPS3</accession>
<dbReference type="Pfam" id="PF00082">
    <property type="entry name" value="Peptidase_S8"/>
    <property type="match status" value="1"/>
</dbReference>
<evidence type="ECO:0000256" key="1">
    <source>
        <dbReference type="ARBA" id="ARBA00011073"/>
    </source>
</evidence>
<dbReference type="CDD" id="cd07487">
    <property type="entry name" value="Peptidases_S8_1"/>
    <property type="match status" value="1"/>
</dbReference>
<dbReference type="PROSITE" id="PS51892">
    <property type="entry name" value="SUBTILASE"/>
    <property type="match status" value="1"/>
</dbReference>